<keyword evidence="2" id="KW-1185">Reference proteome</keyword>
<proteinExistence type="predicted"/>
<dbReference type="EMBL" id="FODV01000004">
    <property type="protein sequence ID" value="SEO67986.1"/>
    <property type="molecule type" value="Genomic_DNA"/>
</dbReference>
<dbReference type="AlphaFoldDB" id="A0A1H8RNP8"/>
<dbReference type="Proteomes" id="UP000199126">
    <property type="component" value="Unassembled WGS sequence"/>
</dbReference>
<evidence type="ECO:0000313" key="1">
    <source>
        <dbReference type="EMBL" id="SEO67986.1"/>
    </source>
</evidence>
<organism evidence="1 2">
    <name type="scientific">Halogranum amylolyticum</name>
    <dbReference type="NCBI Taxonomy" id="660520"/>
    <lineage>
        <taxon>Archaea</taxon>
        <taxon>Methanobacteriati</taxon>
        <taxon>Methanobacteriota</taxon>
        <taxon>Stenosarchaea group</taxon>
        <taxon>Halobacteria</taxon>
        <taxon>Halobacteriales</taxon>
        <taxon>Haloferacaceae</taxon>
    </lineage>
</organism>
<dbReference type="RefSeq" id="WP_089823313.1">
    <property type="nucleotide sequence ID" value="NZ_FODV01000004.1"/>
</dbReference>
<gene>
    <name evidence="1" type="ORF">SAMN04487948_104141</name>
</gene>
<dbReference type="OrthoDB" id="193446at2157"/>
<reference evidence="2" key="1">
    <citation type="submission" date="2016-10" db="EMBL/GenBank/DDBJ databases">
        <authorList>
            <person name="Varghese N."/>
            <person name="Submissions S."/>
        </authorList>
    </citation>
    <scope>NUCLEOTIDE SEQUENCE [LARGE SCALE GENOMIC DNA]</scope>
    <source>
        <strain evidence="2">CGMCC 1.10121</strain>
    </source>
</reference>
<protein>
    <submittedName>
        <fullName evidence="1">Uncharacterized protein</fullName>
    </submittedName>
</protein>
<accession>A0A1H8RNP8</accession>
<sequence>MRMELRVCKHCYEGEHGNPQKTAVTRDMVSCAERVREYKDLIGIDGIYITRVAEGDGGGAEALPAVVASIENNQIALADTQLVMEDDDGNMLVYPEPKDILEVLTRNIEQIGTHTRQDVEVDLSEESLDLVGGY</sequence>
<evidence type="ECO:0000313" key="2">
    <source>
        <dbReference type="Proteomes" id="UP000199126"/>
    </source>
</evidence>
<name>A0A1H8RNP8_9EURY</name>